<dbReference type="AlphaFoldDB" id="A0A8J3JTH3"/>
<dbReference type="NCBIfam" id="TIGR03898">
    <property type="entry name" value="lanti_MRSA_kill"/>
    <property type="match status" value="1"/>
</dbReference>
<accession>A0A8J3JTH3</accession>
<comment type="caution">
    <text evidence="1">The sequence shown here is derived from an EMBL/GenBank/DDBJ whole genome shotgun (WGS) entry which is preliminary data.</text>
</comment>
<protein>
    <recommendedName>
        <fullName evidence="3">Mersacidin/lichenicidin family type 2 lantibiotic</fullName>
    </recommendedName>
</protein>
<dbReference type="GO" id="GO:0042742">
    <property type="term" value="P:defense response to bacterium"/>
    <property type="evidence" value="ECO:0007669"/>
    <property type="project" value="InterPro"/>
</dbReference>
<gene>
    <name evidence="1" type="ORF">Cba03nite_48280</name>
</gene>
<keyword evidence="2" id="KW-1185">Reference proteome</keyword>
<reference evidence="1 2" key="1">
    <citation type="submission" date="2021-01" db="EMBL/GenBank/DDBJ databases">
        <title>Whole genome shotgun sequence of Catellatospora bangladeshensis NBRC 107357.</title>
        <authorList>
            <person name="Komaki H."/>
            <person name="Tamura T."/>
        </authorList>
    </citation>
    <scope>NUCLEOTIDE SEQUENCE [LARGE SCALE GENOMIC DNA]</scope>
    <source>
        <strain evidence="1 2">NBRC 107357</strain>
    </source>
</reference>
<dbReference type="InterPro" id="IPR027635">
    <property type="entry name" value="Lantibiotic2_lead_pep_dom"/>
</dbReference>
<organism evidence="1 2">
    <name type="scientific">Catellatospora bangladeshensis</name>
    <dbReference type="NCBI Taxonomy" id="310355"/>
    <lineage>
        <taxon>Bacteria</taxon>
        <taxon>Bacillati</taxon>
        <taxon>Actinomycetota</taxon>
        <taxon>Actinomycetes</taxon>
        <taxon>Micromonosporales</taxon>
        <taxon>Micromonosporaceae</taxon>
        <taxon>Catellatospora</taxon>
    </lineage>
</organism>
<evidence type="ECO:0000313" key="2">
    <source>
        <dbReference type="Proteomes" id="UP000601223"/>
    </source>
</evidence>
<name>A0A8J3JTH3_9ACTN</name>
<sequence>MSISDVVRNWTDEFHRATTPELSQAAHPAGLVEMSRDELQTVAGGAAIDGHTSMCCHCVC</sequence>
<proteinExistence type="predicted"/>
<dbReference type="EMBL" id="BONF01000029">
    <property type="protein sequence ID" value="GIF83479.1"/>
    <property type="molecule type" value="Genomic_DNA"/>
</dbReference>
<evidence type="ECO:0000313" key="1">
    <source>
        <dbReference type="EMBL" id="GIF83479.1"/>
    </source>
</evidence>
<dbReference type="RefSeq" id="WP_203750392.1">
    <property type="nucleotide sequence ID" value="NZ_BONF01000029.1"/>
</dbReference>
<dbReference type="Proteomes" id="UP000601223">
    <property type="component" value="Unassembled WGS sequence"/>
</dbReference>
<evidence type="ECO:0008006" key="3">
    <source>
        <dbReference type="Google" id="ProtNLM"/>
    </source>
</evidence>